<dbReference type="EMBL" id="CP130319">
    <property type="protein sequence ID" value="WNR46206.1"/>
    <property type="molecule type" value="Genomic_DNA"/>
</dbReference>
<feature type="transmembrane region" description="Helical" evidence="6">
    <location>
        <begin position="24"/>
        <end position="44"/>
    </location>
</feature>
<organism evidence="7 8">
    <name type="scientific">Paenibacillus roseopurpureus</name>
    <dbReference type="NCBI Taxonomy" id="2918901"/>
    <lineage>
        <taxon>Bacteria</taxon>
        <taxon>Bacillati</taxon>
        <taxon>Bacillota</taxon>
        <taxon>Bacilli</taxon>
        <taxon>Bacillales</taxon>
        <taxon>Paenibacillaceae</taxon>
        <taxon>Paenibacillus</taxon>
    </lineage>
</organism>
<dbReference type="GO" id="GO:0005886">
    <property type="term" value="C:plasma membrane"/>
    <property type="evidence" value="ECO:0007669"/>
    <property type="project" value="UniProtKB-SubCell"/>
</dbReference>
<keyword evidence="5 6" id="KW-0472">Membrane</keyword>
<evidence type="ECO:0000256" key="1">
    <source>
        <dbReference type="ARBA" id="ARBA00004651"/>
    </source>
</evidence>
<evidence type="ECO:0000256" key="3">
    <source>
        <dbReference type="ARBA" id="ARBA00022692"/>
    </source>
</evidence>
<gene>
    <name evidence="7" type="ORF">MJB10_08975</name>
</gene>
<keyword evidence="4 6" id="KW-1133">Transmembrane helix</keyword>
<dbReference type="InterPro" id="IPR005538">
    <property type="entry name" value="LrgA/CidA"/>
</dbReference>
<evidence type="ECO:0000256" key="2">
    <source>
        <dbReference type="ARBA" id="ARBA00022475"/>
    </source>
</evidence>
<evidence type="ECO:0000256" key="4">
    <source>
        <dbReference type="ARBA" id="ARBA00022989"/>
    </source>
</evidence>
<feature type="transmembrane region" description="Helical" evidence="6">
    <location>
        <begin position="82"/>
        <end position="103"/>
    </location>
</feature>
<evidence type="ECO:0000313" key="8">
    <source>
        <dbReference type="Proteomes" id="UP001304650"/>
    </source>
</evidence>
<reference evidence="7" key="1">
    <citation type="submission" date="2022-02" db="EMBL/GenBank/DDBJ databases">
        <title>Paenibacillus sp. MBLB1832 Whole Genome Shotgun Sequencing.</title>
        <authorList>
            <person name="Hwang C.Y."/>
            <person name="Cho E.-S."/>
            <person name="Seo M.-J."/>
        </authorList>
    </citation>
    <scope>NUCLEOTIDE SEQUENCE</scope>
    <source>
        <strain evidence="7">MBLB1832</strain>
    </source>
</reference>
<name>A0AA96RM86_9BACL</name>
<keyword evidence="8" id="KW-1185">Reference proteome</keyword>
<comment type="subcellular location">
    <subcellularLocation>
        <location evidence="1">Cell membrane</location>
        <topology evidence="1">Multi-pass membrane protein</topology>
    </subcellularLocation>
</comment>
<dbReference type="RefSeq" id="WP_314803708.1">
    <property type="nucleotide sequence ID" value="NZ_CP130319.1"/>
</dbReference>
<accession>A0AA96RM86</accession>
<protein>
    <submittedName>
        <fullName evidence="7">CidA/LrgA family protein</fullName>
    </submittedName>
</protein>
<evidence type="ECO:0000256" key="5">
    <source>
        <dbReference type="ARBA" id="ARBA00023136"/>
    </source>
</evidence>
<dbReference type="KEGG" id="proo:MJB10_08975"/>
<dbReference type="PANTHER" id="PTHR33931">
    <property type="entry name" value="HOLIN-LIKE PROTEIN CIDA-RELATED"/>
    <property type="match status" value="1"/>
</dbReference>
<evidence type="ECO:0000313" key="7">
    <source>
        <dbReference type="EMBL" id="WNR46206.1"/>
    </source>
</evidence>
<dbReference type="Pfam" id="PF03788">
    <property type="entry name" value="LrgA"/>
    <property type="match status" value="1"/>
</dbReference>
<evidence type="ECO:0000256" key="6">
    <source>
        <dbReference type="SAM" id="Phobius"/>
    </source>
</evidence>
<sequence length="127" mass="13730">MLGLAILLIFNLIGIGLQTSLHLPLPGNVIGLILFTIALFAKIIKLEWVETTANWFTGNMMLFFLPFVVGTMAFFPLIGANWLSIGVGVVGSTMVVLIVTGWITKTLQRKETNAGMDKAPPQKGVSV</sequence>
<proteinExistence type="predicted"/>
<dbReference type="PANTHER" id="PTHR33931:SF2">
    <property type="entry name" value="HOLIN-LIKE PROTEIN CIDA"/>
    <property type="match status" value="1"/>
</dbReference>
<keyword evidence="3 6" id="KW-0812">Transmembrane</keyword>
<feature type="transmembrane region" description="Helical" evidence="6">
    <location>
        <begin position="56"/>
        <end position="76"/>
    </location>
</feature>
<keyword evidence="2" id="KW-1003">Cell membrane</keyword>
<dbReference type="AlphaFoldDB" id="A0AA96RM86"/>
<dbReference type="Proteomes" id="UP001304650">
    <property type="component" value="Chromosome"/>
</dbReference>